<evidence type="ECO:0000256" key="3">
    <source>
        <dbReference type="ARBA" id="ARBA00022722"/>
    </source>
</evidence>
<evidence type="ECO:0000256" key="4">
    <source>
        <dbReference type="ARBA" id="ARBA00022801"/>
    </source>
</evidence>
<dbReference type="HAMAP" id="MF_00651">
    <property type="entry name" value="Nuclease_YqgF"/>
    <property type="match status" value="1"/>
</dbReference>
<sequence length="145" mass="16894">MRKLALDLGSKSCGFAISDINGIIATGLENFMFEEWHFIKAIRKTKEYIEQYNNEIDTIVLGYPLRMDLSKSPRTIMVEKFAQRLKEHINLPIVFQDERQSTKFAEDILAQAGFNKTRRKTKKDSLAAQIILEDYLRRQHGKENI</sequence>
<dbReference type="InterPro" id="IPR005227">
    <property type="entry name" value="YqgF"/>
</dbReference>
<evidence type="ECO:0000313" key="8">
    <source>
        <dbReference type="Proteomes" id="UP000319776"/>
    </source>
</evidence>
<dbReference type="InterPro" id="IPR006641">
    <property type="entry name" value="YqgF/RNaseH-like_dom"/>
</dbReference>
<organism evidence="7 8">
    <name type="scientific">[Mycoplasma] falconis</name>
    <dbReference type="NCBI Taxonomy" id="92403"/>
    <lineage>
        <taxon>Bacteria</taxon>
        <taxon>Bacillati</taxon>
        <taxon>Mycoplasmatota</taxon>
        <taxon>Mycoplasmoidales</taxon>
        <taxon>Metamycoplasmataceae</taxon>
        <taxon>Metamycoplasma</taxon>
    </lineage>
</organism>
<dbReference type="GO" id="GO:0016788">
    <property type="term" value="F:hydrolase activity, acting on ester bonds"/>
    <property type="evidence" value="ECO:0007669"/>
    <property type="project" value="UniProtKB-UniRule"/>
</dbReference>
<evidence type="ECO:0000256" key="1">
    <source>
        <dbReference type="ARBA" id="ARBA00022490"/>
    </source>
</evidence>
<dbReference type="InterPro" id="IPR037027">
    <property type="entry name" value="YqgF/RNaseH-like_dom_sf"/>
</dbReference>
<evidence type="ECO:0000259" key="6">
    <source>
        <dbReference type="SMART" id="SM00732"/>
    </source>
</evidence>
<gene>
    <name evidence="7" type="primary">ruvX</name>
    <name evidence="7" type="ORF">FJO69_01180</name>
</gene>
<dbReference type="Proteomes" id="UP000319776">
    <property type="component" value="Unassembled WGS sequence"/>
</dbReference>
<feature type="domain" description="YqgF/RNase H-like" evidence="6">
    <location>
        <begin position="1"/>
        <end position="105"/>
    </location>
</feature>
<dbReference type="GO" id="GO:0004518">
    <property type="term" value="F:nuclease activity"/>
    <property type="evidence" value="ECO:0007669"/>
    <property type="project" value="UniProtKB-KW"/>
</dbReference>
<keyword evidence="8" id="KW-1185">Reference proteome</keyword>
<accession>A0A501XAH1</accession>
<name>A0A501XAH1_9BACT</name>
<evidence type="ECO:0000313" key="7">
    <source>
        <dbReference type="EMBL" id="TPE57530.1"/>
    </source>
</evidence>
<reference evidence="7 8" key="1">
    <citation type="submission" date="2019-06" db="EMBL/GenBank/DDBJ databases">
        <title>Mycoplasma falconis type strain whole genome sequence.</title>
        <authorList>
            <person name="Spergser J."/>
        </authorList>
    </citation>
    <scope>NUCLEOTIDE SEQUENCE [LARGE SCALE GENOMIC DNA]</scope>
    <source>
        <strain evidence="7 8">ATCC 51372</strain>
    </source>
</reference>
<dbReference type="OrthoDB" id="9796140at2"/>
<keyword evidence="3 5" id="KW-0540">Nuclease</keyword>
<dbReference type="Gene3D" id="3.30.420.140">
    <property type="entry name" value="YqgF/RNase H-like domain"/>
    <property type="match status" value="1"/>
</dbReference>
<dbReference type="SUPFAM" id="SSF53098">
    <property type="entry name" value="Ribonuclease H-like"/>
    <property type="match status" value="1"/>
</dbReference>
<dbReference type="PANTHER" id="PTHR33317:SF4">
    <property type="entry name" value="POLYNUCLEOTIDYL TRANSFERASE, RIBONUCLEASE H-LIKE SUPERFAMILY PROTEIN"/>
    <property type="match status" value="1"/>
</dbReference>
<evidence type="ECO:0000256" key="5">
    <source>
        <dbReference type="HAMAP-Rule" id="MF_00651"/>
    </source>
</evidence>
<dbReference type="GO" id="GO:0005829">
    <property type="term" value="C:cytosol"/>
    <property type="evidence" value="ECO:0007669"/>
    <property type="project" value="TreeGrafter"/>
</dbReference>
<dbReference type="SMART" id="SM00732">
    <property type="entry name" value="YqgFc"/>
    <property type="match status" value="1"/>
</dbReference>
<dbReference type="Pfam" id="PF03652">
    <property type="entry name" value="RuvX"/>
    <property type="match status" value="1"/>
</dbReference>
<dbReference type="NCBIfam" id="TIGR00250">
    <property type="entry name" value="RNAse_H_YqgF"/>
    <property type="match status" value="1"/>
</dbReference>
<protein>
    <recommendedName>
        <fullName evidence="5">Putative pre-16S rRNA nuclease</fullName>
        <ecNumber evidence="5">3.1.-.-</ecNumber>
    </recommendedName>
</protein>
<dbReference type="InterPro" id="IPR012337">
    <property type="entry name" value="RNaseH-like_sf"/>
</dbReference>
<proteinExistence type="inferred from homology"/>
<dbReference type="EC" id="3.1.-.-" evidence="5"/>
<comment type="subcellular location">
    <subcellularLocation>
        <location evidence="5">Cytoplasm</location>
    </subcellularLocation>
</comment>
<dbReference type="CDD" id="cd16964">
    <property type="entry name" value="YqgF"/>
    <property type="match status" value="1"/>
</dbReference>
<dbReference type="GO" id="GO:0000967">
    <property type="term" value="P:rRNA 5'-end processing"/>
    <property type="evidence" value="ECO:0007669"/>
    <property type="project" value="UniProtKB-UniRule"/>
</dbReference>
<dbReference type="EMBL" id="VFSS01000003">
    <property type="protein sequence ID" value="TPE57530.1"/>
    <property type="molecule type" value="Genomic_DNA"/>
</dbReference>
<comment type="similarity">
    <text evidence="5">Belongs to the YqgF HJR family.</text>
</comment>
<dbReference type="RefSeq" id="WP_140781182.1">
    <property type="nucleotide sequence ID" value="NZ_VFSS01000003.1"/>
</dbReference>
<evidence type="ECO:0000256" key="2">
    <source>
        <dbReference type="ARBA" id="ARBA00022517"/>
    </source>
</evidence>
<dbReference type="AlphaFoldDB" id="A0A501XAH1"/>
<keyword evidence="2 5" id="KW-0690">Ribosome biogenesis</keyword>
<keyword evidence="1 5" id="KW-0963">Cytoplasm</keyword>
<keyword evidence="4 5" id="KW-0378">Hydrolase</keyword>
<comment type="function">
    <text evidence="5">Could be a nuclease involved in processing of the 5'-end of pre-16S rRNA.</text>
</comment>
<dbReference type="PANTHER" id="PTHR33317">
    <property type="entry name" value="POLYNUCLEOTIDYL TRANSFERASE, RIBONUCLEASE H-LIKE SUPERFAMILY PROTEIN"/>
    <property type="match status" value="1"/>
</dbReference>
<comment type="caution">
    <text evidence="7">The sequence shown here is derived from an EMBL/GenBank/DDBJ whole genome shotgun (WGS) entry which is preliminary data.</text>
</comment>